<dbReference type="PROSITE" id="PS50135">
    <property type="entry name" value="ZF_ZZ_2"/>
    <property type="match status" value="1"/>
</dbReference>
<dbReference type="SUPFAM" id="SSF47473">
    <property type="entry name" value="EF-hand"/>
    <property type="match status" value="2"/>
</dbReference>
<evidence type="ECO:0000313" key="16">
    <source>
        <dbReference type="Proteomes" id="UP000327044"/>
    </source>
</evidence>
<comment type="caution">
    <text evidence="15">The sequence shown here is derived from an EMBL/GenBank/DDBJ whole genome shotgun (WGS) entry which is preliminary data.</text>
</comment>
<evidence type="ECO:0000256" key="8">
    <source>
        <dbReference type="ARBA" id="ARBA00022837"/>
    </source>
</evidence>
<dbReference type="InterPro" id="IPR036020">
    <property type="entry name" value="WW_dom_sf"/>
</dbReference>
<dbReference type="Pfam" id="PF09069">
    <property type="entry name" value="EF-hand_3"/>
    <property type="match status" value="1"/>
</dbReference>
<dbReference type="FunCoup" id="A0A5N4B6P6">
    <property type="interactions" value="118"/>
</dbReference>
<dbReference type="InParanoid" id="A0A5N4B6P6"/>
<dbReference type="InterPro" id="IPR015153">
    <property type="entry name" value="EF-hand_dom_typ1"/>
</dbReference>
<evidence type="ECO:0008006" key="17">
    <source>
        <dbReference type="Google" id="ProtNLM"/>
    </source>
</evidence>
<evidence type="ECO:0000256" key="5">
    <source>
        <dbReference type="ARBA" id="ARBA00022723"/>
    </source>
</evidence>
<comment type="subcellular location">
    <subcellularLocation>
        <location evidence="2">Cell membrane</location>
        <location evidence="2">Sarcolemma</location>
        <topology evidence="2">Peripheral membrane protein</topology>
        <orientation evidence="2">Cytoplasmic side</orientation>
    </subcellularLocation>
    <subcellularLocation>
        <location evidence="1">Cytoplasm</location>
        <location evidence="1">Cytoskeleton</location>
    </subcellularLocation>
</comment>
<keyword evidence="7" id="KW-0862">Zinc</keyword>
<dbReference type="GO" id="GO:0045202">
    <property type="term" value="C:synapse"/>
    <property type="evidence" value="ECO:0007669"/>
    <property type="project" value="GOC"/>
</dbReference>
<organism evidence="15 16">
    <name type="scientific">Photinus pyralis</name>
    <name type="common">Common eastern firefly</name>
    <name type="synonym">Lampyris pyralis</name>
    <dbReference type="NCBI Taxonomy" id="7054"/>
    <lineage>
        <taxon>Eukaryota</taxon>
        <taxon>Metazoa</taxon>
        <taxon>Ecdysozoa</taxon>
        <taxon>Arthropoda</taxon>
        <taxon>Hexapoda</taxon>
        <taxon>Insecta</taxon>
        <taxon>Pterygota</taxon>
        <taxon>Neoptera</taxon>
        <taxon>Endopterygota</taxon>
        <taxon>Coleoptera</taxon>
        <taxon>Polyphaga</taxon>
        <taxon>Elateriformia</taxon>
        <taxon>Elateroidea</taxon>
        <taxon>Lampyridae</taxon>
        <taxon>Lampyrinae</taxon>
        <taxon>Photinus</taxon>
    </lineage>
</organism>
<dbReference type="InterPro" id="IPR050774">
    <property type="entry name" value="KCMF1/Dystrophin"/>
</dbReference>
<dbReference type="SMART" id="SM00456">
    <property type="entry name" value="WW"/>
    <property type="match status" value="1"/>
</dbReference>
<evidence type="ECO:0000256" key="7">
    <source>
        <dbReference type="ARBA" id="ARBA00022833"/>
    </source>
</evidence>
<dbReference type="Pfam" id="PF09068">
    <property type="entry name" value="EF-hand_2"/>
    <property type="match status" value="1"/>
</dbReference>
<dbReference type="GO" id="GO:0016010">
    <property type="term" value="C:dystrophin-associated glycoprotein complex"/>
    <property type="evidence" value="ECO:0007669"/>
    <property type="project" value="UniProtKB-ARBA"/>
</dbReference>
<dbReference type="InterPro" id="IPR001202">
    <property type="entry name" value="WW_dom"/>
</dbReference>
<evidence type="ECO:0000259" key="13">
    <source>
        <dbReference type="PROSITE" id="PS50020"/>
    </source>
</evidence>
<accession>A0A5N4B6P6</accession>
<feature type="domain" description="WW" evidence="13">
    <location>
        <begin position="7"/>
        <end position="34"/>
    </location>
</feature>
<dbReference type="Gene3D" id="6.10.140.70">
    <property type="match status" value="1"/>
</dbReference>
<dbReference type="GO" id="GO:0099536">
    <property type="term" value="P:synaptic signaling"/>
    <property type="evidence" value="ECO:0007669"/>
    <property type="project" value="TreeGrafter"/>
</dbReference>
<evidence type="ECO:0000256" key="4">
    <source>
        <dbReference type="ARBA" id="ARBA00022490"/>
    </source>
</evidence>
<evidence type="ECO:0000256" key="11">
    <source>
        <dbReference type="ARBA" id="ARBA00023212"/>
    </source>
</evidence>
<keyword evidence="16" id="KW-1185">Reference proteome</keyword>
<dbReference type="InterPro" id="IPR000433">
    <property type="entry name" value="Znf_ZZ"/>
</dbReference>
<keyword evidence="4" id="KW-0963">Cytoplasm</keyword>
<evidence type="ECO:0000313" key="15">
    <source>
        <dbReference type="EMBL" id="KAB0805281.1"/>
    </source>
</evidence>
<dbReference type="SUPFAM" id="SSF51045">
    <property type="entry name" value="WW domain"/>
    <property type="match status" value="1"/>
</dbReference>
<dbReference type="SMART" id="SM00291">
    <property type="entry name" value="ZnF_ZZ"/>
    <property type="match status" value="1"/>
</dbReference>
<dbReference type="GO" id="GO:0050804">
    <property type="term" value="P:modulation of chemical synaptic transmission"/>
    <property type="evidence" value="ECO:0007669"/>
    <property type="project" value="UniProtKB-ARBA"/>
</dbReference>
<dbReference type="Gene3D" id="1.10.238.10">
    <property type="entry name" value="EF-hand"/>
    <property type="match status" value="2"/>
</dbReference>
<evidence type="ECO:0000256" key="9">
    <source>
        <dbReference type="ARBA" id="ARBA00023136"/>
    </source>
</evidence>
<proteinExistence type="predicted"/>
<dbReference type="PROSITE" id="PS50020">
    <property type="entry name" value="WW_DOMAIN_2"/>
    <property type="match status" value="1"/>
</dbReference>
<keyword evidence="9" id="KW-0472">Membrane</keyword>
<keyword evidence="8" id="KW-0106">Calcium</keyword>
<evidence type="ECO:0000259" key="14">
    <source>
        <dbReference type="PROSITE" id="PS50135"/>
    </source>
</evidence>
<gene>
    <name evidence="15" type="ORF">PPYR_02251</name>
</gene>
<keyword evidence="10" id="KW-0009">Actin-binding</keyword>
<dbReference type="InterPro" id="IPR015154">
    <property type="entry name" value="EF-hand_dom_typ2"/>
</dbReference>
<keyword evidence="6 12" id="KW-0863">Zinc-finger</keyword>
<dbReference type="AlphaFoldDB" id="A0A5N4B6P6"/>
<evidence type="ECO:0000256" key="12">
    <source>
        <dbReference type="PROSITE-ProRule" id="PRU00228"/>
    </source>
</evidence>
<reference evidence="15 16" key="1">
    <citation type="journal article" date="2018" name="Elife">
        <title>Firefly genomes illuminate parallel origins of bioluminescence in beetles.</title>
        <authorList>
            <person name="Fallon T.R."/>
            <person name="Lower S.E."/>
            <person name="Chang C.H."/>
            <person name="Bessho-Uehara M."/>
            <person name="Martin G.J."/>
            <person name="Bewick A.J."/>
            <person name="Behringer M."/>
            <person name="Debat H.J."/>
            <person name="Wong I."/>
            <person name="Day J.C."/>
            <person name="Suvorov A."/>
            <person name="Silva C.J."/>
            <person name="Stanger-Hall K.F."/>
            <person name="Hall D.W."/>
            <person name="Schmitz R.J."/>
            <person name="Nelson D.R."/>
            <person name="Lewis S.M."/>
            <person name="Shigenobu S."/>
            <person name="Bybee S.M."/>
            <person name="Larracuente A.M."/>
            <person name="Oba Y."/>
            <person name="Weng J.K."/>
        </authorList>
    </citation>
    <scope>NUCLEOTIDE SEQUENCE [LARGE SCALE GENOMIC DNA]</scope>
    <source>
        <strain evidence="15">1611_PpyrPB1</strain>
        <tissue evidence="15">Whole body</tissue>
    </source>
</reference>
<dbReference type="PANTHER" id="PTHR12268:SF14">
    <property type="entry name" value="DYSTROPHIN-1"/>
    <property type="match status" value="1"/>
</dbReference>
<dbReference type="InterPro" id="IPR011992">
    <property type="entry name" value="EF-hand-dom_pair"/>
</dbReference>
<dbReference type="GO" id="GO:0005737">
    <property type="term" value="C:cytoplasm"/>
    <property type="evidence" value="ECO:0007669"/>
    <property type="project" value="UniProtKB-ARBA"/>
</dbReference>
<sequence length="632" mass="71949">MFSAKSWKKLENENGFPYYINELTNVKQWDHPKFAEIIQHLHDCNYIKYSAYRVAAKFRALRRLLFMEEVCLSTIAGVFERHKLGVTEGTLHLESYDLEAVLSDIFFAANKQANINTDIDHATELMMNLLYNIYDRDRRDNIQVLSTKIVLSVLSKCNISDLYNFIFELCADHNNCVTRLKLQWILTKFATLAAYLHEDVNFGHHLLTVAIDSCFSNSPGLVGINQSTFISWLESNPQLLAWIPTLHRMQAAEHVVHVTKCSVCKASPLLGLRYRCIKCSNYTQCQQCFLSAKTSNSHKLSHPVKEYCTEGSSRDFTHLLIKKISRLLRCSIKLNAPSFVSNLVEARVLSHNKEKFISIDNETDSSSDSDSVHSPENQLQLVIRQLELQNKELHQMVVYGSDNQQIKKYLDDHRIRVETQIQKLKTLKVMFSLFYGFDVSLSLQDYLRTAQPTTIDSRPTLRRMESTPLISNLRTEQRGIGLDMLSPIAQEHECSDNNWGQNTIIGDHSKTKEFITTTNSMPSYNVNDISTWIGGRQSASNIFGESSDSIDSDGSQKSPIREMHNDLDEVLAKLQQILANNFMLDEALGGSDNGQLKNAVTEVEGMLTSLIDGVELSRSHSLLDKTSSKYYE</sequence>
<evidence type="ECO:0000256" key="3">
    <source>
        <dbReference type="ARBA" id="ARBA00022475"/>
    </source>
</evidence>
<protein>
    <recommendedName>
        <fullName evidence="17">ZZ-type domain-containing protein</fullName>
    </recommendedName>
</protein>
<evidence type="ECO:0000256" key="6">
    <source>
        <dbReference type="ARBA" id="ARBA00022771"/>
    </source>
</evidence>
<keyword evidence="5" id="KW-0479">Metal-binding</keyword>
<keyword evidence="3" id="KW-1003">Cell membrane</keyword>
<dbReference type="CDD" id="cd00201">
    <property type="entry name" value="WW"/>
    <property type="match status" value="1"/>
</dbReference>
<dbReference type="SUPFAM" id="SSF57850">
    <property type="entry name" value="RING/U-box"/>
    <property type="match status" value="1"/>
</dbReference>
<evidence type="ECO:0000256" key="2">
    <source>
        <dbReference type="ARBA" id="ARBA00004278"/>
    </source>
</evidence>
<dbReference type="GO" id="GO:0005856">
    <property type="term" value="C:cytoskeleton"/>
    <property type="evidence" value="ECO:0007669"/>
    <property type="project" value="UniProtKB-SubCell"/>
</dbReference>
<dbReference type="GO" id="GO:0046716">
    <property type="term" value="P:muscle cell cellular homeostasis"/>
    <property type="evidence" value="ECO:0007669"/>
    <property type="project" value="UniProtKB-ARBA"/>
</dbReference>
<dbReference type="EMBL" id="VVIM01000001">
    <property type="protein sequence ID" value="KAB0805281.1"/>
    <property type="molecule type" value="Genomic_DNA"/>
</dbReference>
<keyword evidence="11" id="KW-0206">Cytoskeleton</keyword>
<name>A0A5N4B6P6_PHOPY</name>
<dbReference type="Proteomes" id="UP000327044">
    <property type="component" value="Unassembled WGS sequence"/>
</dbReference>
<dbReference type="PANTHER" id="PTHR12268">
    <property type="entry name" value="E3 UBIQUITIN-PROTEIN LIGASE KCMF1"/>
    <property type="match status" value="1"/>
</dbReference>
<dbReference type="GO" id="GO:0003779">
    <property type="term" value="F:actin binding"/>
    <property type="evidence" value="ECO:0007669"/>
    <property type="project" value="UniProtKB-KW"/>
</dbReference>
<evidence type="ECO:0000256" key="10">
    <source>
        <dbReference type="ARBA" id="ARBA00023203"/>
    </source>
</evidence>
<dbReference type="Gene3D" id="3.30.60.90">
    <property type="match status" value="1"/>
</dbReference>
<evidence type="ECO:0000256" key="1">
    <source>
        <dbReference type="ARBA" id="ARBA00004245"/>
    </source>
</evidence>
<dbReference type="GO" id="GO:0008270">
    <property type="term" value="F:zinc ion binding"/>
    <property type="evidence" value="ECO:0007669"/>
    <property type="project" value="UniProtKB-KW"/>
</dbReference>
<dbReference type="Pfam" id="PF00569">
    <property type="entry name" value="ZZ"/>
    <property type="match status" value="1"/>
</dbReference>
<feature type="domain" description="ZZ-type" evidence="14">
    <location>
        <begin position="256"/>
        <end position="312"/>
    </location>
</feature>
<dbReference type="InterPro" id="IPR043145">
    <property type="entry name" value="Znf_ZZ_sf"/>
</dbReference>
<dbReference type="GO" id="GO:0042383">
    <property type="term" value="C:sarcolemma"/>
    <property type="evidence" value="ECO:0007669"/>
    <property type="project" value="UniProtKB-SubCell"/>
</dbReference>